<keyword evidence="3 7" id="KW-0808">Transferase</keyword>
<evidence type="ECO:0000256" key="4">
    <source>
        <dbReference type="ARBA" id="ARBA00022691"/>
    </source>
</evidence>
<evidence type="ECO:0000256" key="2">
    <source>
        <dbReference type="ARBA" id="ARBA00022603"/>
    </source>
</evidence>
<comment type="similarity">
    <text evidence="6">Belongs to the class I-like SAM-binding methyltransferase superfamily. Cation-dependent O-methyltransferase family.</text>
</comment>
<dbReference type="SUPFAM" id="SSF53335">
    <property type="entry name" value="S-adenosyl-L-methionine-dependent methyltransferases"/>
    <property type="match status" value="1"/>
</dbReference>
<dbReference type="PANTHER" id="PTHR43836">
    <property type="entry name" value="CATECHOL O-METHYLTRANSFERASE 1-RELATED"/>
    <property type="match status" value="1"/>
</dbReference>
<dbReference type="EC" id="2.1.1.6" evidence="1"/>
<dbReference type="AlphaFoldDB" id="A0A0F4Z1A2"/>
<dbReference type="GO" id="GO:0006584">
    <property type="term" value="P:catecholamine metabolic process"/>
    <property type="evidence" value="ECO:0007669"/>
    <property type="project" value="UniProtKB-KW"/>
</dbReference>
<dbReference type="STRING" id="1408163.A0A0F4Z1A2"/>
<keyword evidence="8" id="KW-1185">Reference proteome</keyword>
<dbReference type="GO" id="GO:0008171">
    <property type="term" value="F:O-methyltransferase activity"/>
    <property type="evidence" value="ECO:0007669"/>
    <property type="project" value="InterPro"/>
</dbReference>
<evidence type="ECO:0000313" key="8">
    <source>
        <dbReference type="Proteomes" id="UP000053958"/>
    </source>
</evidence>
<proteinExistence type="inferred from homology"/>
<comment type="caution">
    <text evidence="7">The sequence shown here is derived from an EMBL/GenBank/DDBJ whole genome shotgun (WGS) entry which is preliminary data.</text>
</comment>
<dbReference type="Gene3D" id="3.40.50.150">
    <property type="entry name" value="Vaccinia Virus protein VP39"/>
    <property type="match status" value="1"/>
</dbReference>
<dbReference type="PANTHER" id="PTHR43836:SF2">
    <property type="entry name" value="CATECHOL O-METHYLTRANSFERASE 1-RELATED"/>
    <property type="match status" value="1"/>
</dbReference>
<organism evidence="7 8">
    <name type="scientific">Rasamsonia emersonii (strain ATCC 16479 / CBS 393.64 / IMI 116815)</name>
    <dbReference type="NCBI Taxonomy" id="1408163"/>
    <lineage>
        <taxon>Eukaryota</taxon>
        <taxon>Fungi</taxon>
        <taxon>Dikarya</taxon>
        <taxon>Ascomycota</taxon>
        <taxon>Pezizomycotina</taxon>
        <taxon>Eurotiomycetes</taxon>
        <taxon>Eurotiomycetidae</taxon>
        <taxon>Eurotiales</taxon>
        <taxon>Trichocomaceae</taxon>
        <taxon>Rasamsonia</taxon>
    </lineage>
</organism>
<name>A0A0F4Z1A2_RASE3</name>
<keyword evidence="5" id="KW-0128">Catecholamine metabolism</keyword>
<evidence type="ECO:0000256" key="5">
    <source>
        <dbReference type="ARBA" id="ARBA00022939"/>
    </source>
</evidence>
<sequence length="280" mass="31201">MASINPPHRPLHDDNRETELLQYVFNLPNLDDLRGQPDKILDAIDTYSQTHKHLMNIGPKKGQLISDLISERKPSTVVELGGYVGYSAIKFGDAVRRAGGKRYLSLEINPVFAAVANMLIDLAGLRDVVRVLVAPSHVSLAWLVRENVLDHVELLFLDHWKDRYLPDLWLVEQLGLLKPGVSVLAADNVLQPGAPEYLDWVRASPAEKREKLKQKATTDLGGIDLAKAIKEKGEKDLGVDLENVPGNPNLVYETEIHIFETRDGNKDGVEITKVVGEEKN</sequence>
<keyword evidence="2 7" id="KW-0489">Methyltransferase</keyword>
<dbReference type="GeneID" id="25314463"/>
<dbReference type="EMBL" id="LASV01000084">
    <property type="protein sequence ID" value="KKA23881.1"/>
    <property type="molecule type" value="Genomic_DNA"/>
</dbReference>
<accession>A0A0F4Z1A2</accession>
<dbReference type="Proteomes" id="UP000053958">
    <property type="component" value="Unassembled WGS sequence"/>
</dbReference>
<dbReference type="OrthoDB" id="186626at2759"/>
<evidence type="ECO:0000256" key="3">
    <source>
        <dbReference type="ARBA" id="ARBA00022679"/>
    </source>
</evidence>
<keyword evidence="4" id="KW-0949">S-adenosyl-L-methionine</keyword>
<dbReference type="InterPro" id="IPR002935">
    <property type="entry name" value="SAM_O-MeTrfase"/>
</dbReference>
<dbReference type="InterPro" id="IPR029063">
    <property type="entry name" value="SAM-dependent_MTases_sf"/>
</dbReference>
<evidence type="ECO:0000313" key="7">
    <source>
        <dbReference type="EMBL" id="KKA23881.1"/>
    </source>
</evidence>
<dbReference type="RefSeq" id="XP_013330493.1">
    <property type="nucleotide sequence ID" value="XM_013475039.1"/>
</dbReference>
<protein>
    <recommendedName>
        <fullName evidence="1">catechol O-methyltransferase</fullName>
        <ecNumber evidence="1">2.1.1.6</ecNumber>
    </recommendedName>
</protein>
<evidence type="ECO:0000256" key="1">
    <source>
        <dbReference type="ARBA" id="ARBA00012880"/>
    </source>
</evidence>
<evidence type="ECO:0000256" key="6">
    <source>
        <dbReference type="ARBA" id="ARBA00023453"/>
    </source>
</evidence>
<dbReference type="Pfam" id="PF01596">
    <property type="entry name" value="Methyltransf_3"/>
    <property type="match status" value="1"/>
</dbReference>
<dbReference type="GO" id="GO:0032259">
    <property type="term" value="P:methylation"/>
    <property type="evidence" value="ECO:0007669"/>
    <property type="project" value="UniProtKB-KW"/>
</dbReference>
<reference evidence="7 8" key="1">
    <citation type="submission" date="2015-04" db="EMBL/GenBank/DDBJ databases">
        <authorList>
            <person name="Heijne W.H."/>
            <person name="Fedorova N.D."/>
            <person name="Nierman W.C."/>
            <person name="Vollebregt A.W."/>
            <person name="Zhao Z."/>
            <person name="Wu L."/>
            <person name="Kumar M."/>
            <person name="Stam H."/>
            <person name="van den Berg M.A."/>
            <person name="Pel H.J."/>
        </authorList>
    </citation>
    <scope>NUCLEOTIDE SEQUENCE [LARGE SCALE GENOMIC DNA]</scope>
    <source>
        <strain evidence="7 8">CBS 393.64</strain>
    </source>
</reference>
<gene>
    <name evidence="7" type="ORF">T310_2112</name>
</gene>
<dbReference type="PROSITE" id="PS51682">
    <property type="entry name" value="SAM_OMT_I"/>
    <property type="match status" value="1"/>
</dbReference>